<keyword evidence="1" id="KW-0862">Zinc</keyword>
<protein>
    <recommendedName>
        <fullName evidence="3">C2H2-type domain-containing protein</fullName>
    </recommendedName>
</protein>
<dbReference type="PROSITE" id="PS50157">
    <property type="entry name" value="ZINC_FINGER_C2H2_2"/>
    <property type="match status" value="1"/>
</dbReference>
<feature type="compositionally biased region" description="Polar residues" evidence="2">
    <location>
        <begin position="74"/>
        <end position="88"/>
    </location>
</feature>
<evidence type="ECO:0000313" key="5">
    <source>
        <dbReference type="Proteomes" id="UP000325902"/>
    </source>
</evidence>
<dbReference type="Proteomes" id="UP000325902">
    <property type="component" value="Unassembled WGS sequence"/>
</dbReference>
<proteinExistence type="predicted"/>
<dbReference type="GO" id="GO:0008270">
    <property type="term" value="F:zinc ion binding"/>
    <property type="evidence" value="ECO:0007669"/>
    <property type="project" value="UniProtKB-KW"/>
</dbReference>
<dbReference type="EMBL" id="VCHE01000030">
    <property type="protein sequence ID" value="KAB2575720.1"/>
    <property type="molecule type" value="Genomic_DNA"/>
</dbReference>
<gene>
    <name evidence="4" type="ORF">DBV05_g5570</name>
</gene>
<accession>A0A5N5DE44</accession>
<feature type="domain" description="C2H2-type" evidence="3">
    <location>
        <begin position="146"/>
        <end position="174"/>
    </location>
</feature>
<sequence>MLSSNCFENSFSQTNIEDAITSIDPKAADLCHRWLSNFSPRWPEEKDFAALEQLTGESVTRIKTWFSQRLSQLAPSPSFPSTSRQHLQLASPPSSTPPTPSSGSPIAVAATSRNAASPRAFKAQTHCCTPTPHPERLRTRDPSRPFQCTRACGRSFPRKGEWTKHEQKSRPQRVWLCTVGAAVFLPPPSSSSSSSSSSFTTAFADEPSSRRSRRLCASCGEPDPTSSHLVSKHWATTTTATAADELLENDSTTTSTTIPRWCRKQFMRKDHLLVHLRTVHGVGAADDDAETMAYYGAVGELEVGEELEGWYR</sequence>
<comment type="caution">
    <text evidence="4">The sequence shown here is derived from an EMBL/GenBank/DDBJ whole genome shotgun (WGS) entry which is preliminary data.</text>
</comment>
<feature type="non-terminal residue" evidence="4">
    <location>
        <position position="312"/>
    </location>
</feature>
<dbReference type="AlphaFoldDB" id="A0A5N5DE44"/>
<dbReference type="InterPro" id="IPR013087">
    <property type="entry name" value="Znf_C2H2_type"/>
</dbReference>
<name>A0A5N5DE44_9PEZI</name>
<keyword evidence="1" id="KW-0863">Zinc-finger</keyword>
<evidence type="ECO:0000259" key="3">
    <source>
        <dbReference type="PROSITE" id="PS50157"/>
    </source>
</evidence>
<evidence type="ECO:0000313" key="4">
    <source>
        <dbReference type="EMBL" id="KAB2575720.1"/>
    </source>
</evidence>
<keyword evidence="5" id="KW-1185">Reference proteome</keyword>
<evidence type="ECO:0000256" key="1">
    <source>
        <dbReference type="PROSITE-ProRule" id="PRU00042"/>
    </source>
</evidence>
<feature type="compositionally biased region" description="Basic and acidic residues" evidence="2">
    <location>
        <begin position="133"/>
        <end position="143"/>
    </location>
</feature>
<dbReference type="Gene3D" id="3.30.160.60">
    <property type="entry name" value="Classic Zinc Finger"/>
    <property type="match status" value="1"/>
</dbReference>
<evidence type="ECO:0000256" key="2">
    <source>
        <dbReference type="SAM" id="MobiDB-lite"/>
    </source>
</evidence>
<dbReference type="OrthoDB" id="5399138at2759"/>
<keyword evidence="1" id="KW-0479">Metal-binding</keyword>
<reference evidence="4 5" key="1">
    <citation type="journal article" date="2019" name="Sci. Rep.">
        <title>A multi-omics analysis of the grapevine pathogen Lasiodiplodia theobromae reveals that temperature affects the expression of virulence- and pathogenicity-related genes.</title>
        <authorList>
            <person name="Felix C."/>
            <person name="Meneses R."/>
            <person name="Goncalves M.F.M."/>
            <person name="Tilleman L."/>
            <person name="Duarte A.S."/>
            <person name="Jorrin-Novo J.V."/>
            <person name="Van de Peer Y."/>
            <person name="Deforce D."/>
            <person name="Van Nieuwerburgh F."/>
            <person name="Esteves A.C."/>
            <person name="Alves A."/>
        </authorList>
    </citation>
    <scope>NUCLEOTIDE SEQUENCE [LARGE SCALE GENOMIC DNA]</scope>
    <source>
        <strain evidence="4 5">LA-SOL3</strain>
    </source>
</reference>
<feature type="region of interest" description="Disordered" evidence="2">
    <location>
        <begin position="74"/>
        <end position="144"/>
    </location>
</feature>
<organism evidence="4 5">
    <name type="scientific">Lasiodiplodia theobromae</name>
    <dbReference type="NCBI Taxonomy" id="45133"/>
    <lineage>
        <taxon>Eukaryota</taxon>
        <taxon>Fungi</taxon>
        <taxon>Dikarya</taxon>
        <taxon>Ascomycota</taxon>
        <taxon>Pezizomycotina</taxon>
        <taxon>Dothideomycetes</taxon>
        <taxon>Dothideomycetes incertae sedis</taxon>
        <taxon>Botryosphaeriales</taxon>
        <taxon>Botryosphaeriaceae</taxon>
        <taxon>Lasiodiplodia</taxon>
    </lineage>
</organism>